<dbReference type="Gene3D" id="1.25.40.20">
    <property type="entry name" value="Ankyrin repeat-containing domain"/>
    <property type="match status" value="1"/>
</dbReference>
<feature type="compositionally biased region" description="Basic residues" evidence="1">
    <location>
        <begin position="11"/>
        <end position="23"/>
    </location>
</feature>
<keyword evidence="3" id="KW-1185">Reference proteome</keyword>
<comment type="caution">
    <text evidence="2">The sequence shown here is derived from an EMBL/GenBank/DDBJ whole genome shotgun (WGS) entry which is preliminary data.</text>
</comment>
<feature type="compositionally biased region" description="Acidic residues" evidence="1">
    <location>
        <begin position="26"/>
        <end position="45"/>
    </location>
</feature>
<feature type="non-terminal residue" evidence="2">
    <location>
        <position position="1"/>
    </location>
</feature>
<dbReference type="AlphaFoldDB" id="K0SXP8"/>
<dbReference type="InterPro" id="IPR036770">
    <property type="entry name" value="Ankyrin_rpt-contain_sf"/>
</dbReference>
<reference evidence="2 3" key="1">
    <citation type="journal article" date="2012" name="Genome Biol.">
        <title>Genome and low-iron response of an oceanic diatom adapted to chronic iron limitation.</title>
        <authorList>
            <person name="Lommer M."/>
            <person name="Specht M."/>
            <person name="Roy A.S."/>
            <person name="Kraemer L."/>
            <person name="Andreson R."/>
            <person name="Gutowska M.A."/>
            <person name="Wolf J."/>
            <person name="Bergner S.V."/>
            <person name="Schilhabel M.B."/>
            <person name="Klostermeier U.C."/>
            <person name="Beiko R.G."/>
            <person name="Rosenstiel P."/>
            <person name="Hippler M."/>
            <person name="Laroche J."/>
        </authorList>
    </citation>
    <scope>NUCLEOTIDE SEQUENCE [LARGE SCALE GENOMIC DNA]</scope>
    <source>
        <strain evidence="2 3">CCMP1005</strain>
    </source>
</reference>
<proteinExistence type="predicted"/>
<dbReference type="OrthoDB" id="51568at2759"/>
<protein>
    <submittedName>
        <fullName evidence="2">Uncharacterized protein</fullName>
    </submittedName>
</protein>
<evidence type="ECO:0000256" key="1">
    <source>
        <dbReference type="SAM" id="MobiDB-lite"/>
    </source>
</evidence>
<evidence type="ECO:0000313" key="3">
    <source>
        <dbReference type="Proteomes" id="UP000266841"/>
    </source>
</evidence>
<dbReference type="SUPFAM" id="SSF48403">
    <property type="entry name" value="Ankyrin repeat"/>
    <property type="match status" value="1"/>
</dbReference>
<evidence type="ECO:0000313" key="2">
    <source>
        <dbReference type="EMBL" id="EJK71183.1"/>
    </source>
</evidence>
<dbReference type="EMBL" id="AGNL01007537">
    <property type="protein sequence ID" value="EJK71183.1"/>
    <property type="molecule type" value="Genomic_DNA"/>
</dbReference>
<name>K0SXP8_THAOC</name>
<gene>
    <name evidence="2" type="ORF">THAOC_07403</name>
</gene>
<accession>K0SXP8</accession>
<dbReference type="Proteomes" id="UP000266841">
    <property type="component" value="Unassembled WGS sequence"/>
</dbReference>
<organism evidence="2 3">
    <name type="scientific">Thalassiosira oceanica</name>
    <name type="common">Marine diatom</name>
    <dbReference type="NCBI Taxonomy" id="159749"/>
    <lineage>
        <taxon>Eukaryota</taxon>
        <taxon>Sar</taxon>
        <taxon>Stramenopiles</taxon>
        <taxon>Ochrophyta</taxon>
        <taxon>Bacillariophyta</taxon>
        <taxon>Coscinodiscophyceae</taxon>
        <taxon>Thalassiosirophycidae</taxon>
        <taxon>Thalassiosirales</taxon>
        <taxon>Thalassiosiraceae</taxon>
        <taxon>Thalassiosira</taxon>
    </lineage>
</organism>
<feature type="region of interest" description="Disordered" evidence="1">
    <location>
        <begin position="1"/>
        <end position="49"/>
    </location>
</feature>
<sequence>QTSNKEYGRGSGRRRRRDQRRRGAAAEEDAGADDDRDEEDGDEDEGGLRAIQEFNDMFANLMSSERTPDEPWPEDAAGVRELIDGGKDPFQVEHGVFVTGFEEAPFHQASKRRDLEILLLMAASPASSETRHRYFYSQGRFVKAPAKGRGCIPTSTGMHSNHFSGYDSLSFEGLEVMILYGYKLKKRDVEAVISMAIAFPDSYSLNMIMFVLASVISWGLADETQLSLEQSLGLAIGGEHDSFVNNRHPTNIVVAELLLQAGADPNGYCFQGETPYDSNPALYQAVKNNDAAMASLLMSYGAKPEEDAQVSEWTEDERGDEHLNVQTFSTLALATEKGMDEVMVPPDQIKIPNPKLLAAALARELSKPLDEVIRPILVVAAMRATGKVLPVGLVTTHILTFCPHFHGTESD</sequence>